<accession>A0A8X6Q1I9</accession>
<feature type="compositionally biased region" description="Polar residues" evidence="1">
    <location>
        <begin position="70"/>
        <end position="79"/>
    </location>
</feature>
<name>A0A8X6Q1I9_NEPPI</name>
<protein>
    <submittedName>
        <fullName evidence="2">Uncharacterized protein</fullName>
    </submittedName>
</protein>
<evidence type="ECO:0000313" key="3">
    <source>
        <dbReference type="Proteomes" id="UP000887013"/>
    </source>
</evidence>
<proteinExistence type="predicted"/>
<keyword evidence="3" id="KW-1185">Reference proteome</keyword>
<comment type="caution">
    <text evidence="2">The sequence shown here is derived from an EMBL/GenBank/DDBJ whole genome shotgun (WGS) entry which is preliminary data.</text>
</comment>
<sequence>MGLGKRSSNYDPALKYMGLGKKSYSYDPALKYMGLGKKSFNYDSKLKYMIRGKKSSRFDPTLRYMGLGKKNTNNNTDQKYMSDKKKRSNYDPALRYLGLGKRDYDPVLKYLDSDKKSYAYDHMVHHIDSNTKSSNYDPTLRYMGLKEKDPGFDPALKYGGFGKRKSIYDPALKYMGLGKKRSDYDPALKYMGLGKKRSNYDPALKYMGLGKKRSDYDPALKYMGLGKKSFKYDLKYVDLGKRSYDTDLNYMGFVERKNDNKKSEGNRYNLAVFSTDLKEKEHEKQSFSSDPSFKQVMVQNQIPLTVGLEKSIRNAGIAESTSDVSKHFKLKSPAEFFLGKPLDEYETIRKTKKQHIFDPALQLMGLGKRKVEALLSTDEAGPYEVYTHQKLTRETVNDLESLKQTQGNDVIPFQESNHSDVVVSGLTNKGMKQGELISKYLKRGKRNLLKKTELDGLSAESCGKPCRHSSRKKRDLNYAKLASEYGFKIESPNQFMNDPILEYLGISAYNDVITLNKNKRERDNRPKYNPGWIFIGLGKRSLNKKHLAFDKTDRREILQMDESVLSHYYSLMEKVKDRIQRMNSENWISFSNSFPYELKDISGDMNRSILGQAFSNPLNFWVGSNLYAWSSDPYWKFNIISTMENS</sequence>
<organism evidence="2 3">
    <name type="scientific">Nephila pilipes</name>
    <name type="common">Giant wood spider</name>
    <name type="synonym">Nephila maculata</name>
    <dbReference type="NCBI Taxonomy" id="299642"/>
    <lineage>
        <taxon>Eukaryota</taxon>
        <taxon>Metazoa</taxon>
        <taxon>Ecdysozoa</taxon>
        <taxon>Arthropoda</taxon>
        <taxon>Chelicerata</taxon>
        <taxon>Arachnida</taxon>
        <taxon>Araneae</taxon>
        <taxon>Araneomorphae</taxon>
        <taxon>Entelegynae</taxon>
        <taxon>Araneoidea</taxon>
        <taxon>Nephilidae</taxon>
        <taxon>Nephila</taxon>
    </lineage>
</organism>
<dbReference type="OrthoDB" id="6432299at2759"/>
<dbReference type="EMBL" id="BMAW01025867">
    <property type="protein sequence ID" value="GFT94351.1"/>
    <property type="molecule type" value="Genomic_DNA"/>
</dbReference>
<feature type="region of interest" description="Disordered" evidence="1">
    <location>
        <begin position="65"/>
        <end position="85"/>
    </location>
</feature>
<reference evidence="2" key="1">
    <citation type="submission" date="2020-08" db="EMBL/GenBank/DDBJ databases">
        <title>Multicomponent nature underlies the extraordinary mechanical properties of spider dragline silk.</title>
        <authorList>
            <person name="Kono N."/>
            <person name="Nakamura H."/>
            <person name="Mori M."/>
            <person name="Yoshida Y."/>
            <person name="Ohtoshi R."/>
            <person name="Malay A.D."/>
            <person name="Moran D.A.P."/>
            <person name="Tomita M."/>
            <person name="Numata K."/>
            <person name="Arakawa K."/>
        </authorList>
    </citation>
    <scope>NUCLEOTIDE SEQUENCE</scope>
</reference>
<dbReference type="AlphaFoldDB" id="A0A8X6Q1I9"/>
<evidence type="ECO:0000256" key="1">
    <source>
        <dbReference type="SAM" id="MobiDB-lite"/>
    </source>
</evidence>
<evidence type="ECO:0000313" key="2">
    <source>
        <dbReference type="EMBL" id="GFT94351.1"/>
    </source>
</evidence>
<dbReference type="Proteomes" id="UP000887013">
    <property type="component" value="Unassembled WGS sequence"/>
</dbReference>
<gene>
    <name evidence="2" type="primary">AVEN_229924_1</name>
    <name evidence="2" type="ORF">NPIL_178051</name>
</gene>